<dbReference type="PANTHER" id="PTHR14859:SF15">
    <property type="entry name" value="ENDONUCLEASE_EXONUCLEASE_PHOSPHATASE DOMAIN-CONTAINING PROTEIN"/>
    <property type="match status" value="1"/>
</dbReference>
<keyword evidence="3" id="KW-1185">Reference proteome</keyword>
<dbReference type="EMBL" id="JAGSNF010000009">
    <property type="protein sequence ID" value="MBR7743142.1"/>
    <property type="molecule type" value="Genomic_DNA"/>
</dbReference>
<reference evidence="2" key="1">
    <citation type="submission" date="2021-04" db="EMBL/GenBank/DDBJ databases">
        <title>Phycicoccus avicenniae sp. nov., a novel endophytic actinomycetes isolated from branch of Avicennia mariana.</title>
        <authorList>
            <person name="Tuo L."/>
        </authorList>
    </citation>
    <scope>NUCLEOTIDE SEQUENCE</scope>
    <source>
        <strain evidence="2">BSK3Z-2</strain>
    </source>
</reference>
<dbReference type="Gene3D" id="3.60.10.10">
    <property type="entry name" value="Endonuclease/exonuclease/phosphatase"/>
    <property type="match status" value="1"/>
</dbReference>
<sequence length="240" mass="25787">MSAVQGSDRLRVATYNTRDLLDDRRAAVAVVRALEADVLCLQEVPRRLFGPTRLRRFAQACGMRWTGRHTGSGGTTVLLSPRVELVAASHHRLPVRWPDRTRGWAQARVRLPGGAELTAVSVHLGLRAAERTAHVRRVLERLGPGPTVVAGDLNEGPDGDAYRLLTSRLAPVGPNRPTYPARAPRRRLDVILAAGDVRFVGAPPVEVPDALWARASDHRAAWADIAIGGGGATVGPGGRS</sequence>
<protein>
    <submittedName>
        <fullName evidence="2">Endonuclease/exonuclease/phosphatase family protein</fullName>
    </submittedName>
</protein>
<organism evidence="2 3">
    <name type="scientific">Phycicoccus avicenniae</name>
    <dbReference type="NCBI Taxonomy" id="2828860"/>
    <lineage>
        <taxon>Bacteria</taxon>
        <taxon>Bacillati</taxon>
        <taxon>Actinomycetota</taxon>
        <taxon>Actinomycetes</taxon>
        <taxon>Micrococcales</taxon>
        <taxon>Intrasporangiaceae</taxon>
        <taxon>Phycicoccus</taxon>
    </lineage>
</organism>
<dbReference type="Proteomes" id="UP000677016">
    <property type="component" value="Unassembled WGS sequence"/>
</dbReference>
<accession>A0A941DB35</accession>
<dbReference type="GO" id="GO:0004519">
    <property type="term" value="F:endonuclease activity"/>
    <property type="evidence" value="ECO:0007669"/>
    <property type="project" value="UniProtKB-KW"/>
</dbReference>
<evidence type="ECO:0000259" key="1">
    <source>
        <dbReference type="Pfam" id="PF03372"/>
    </source>
</evidence>
<dbReference type="GO" id="GO:0016020">
    <property type="term" value="C:membrane"/>
    <property type="evidence" value="ECO:0007669"/>
    <property type="project" value="GOC"/>
</dbReference>
<dbReference type="SUPFAM" id="SSF56219">
    <property type="entry name" value="DNase I-like"/>
    <property type="match status" value="1"/>
</dbReference>
<dbReference type="AlphaFoldDB" id="A0A941DB35"/>
<keyword evidence="2" id="KW-0255">Endonuclease</keyword>
<feature type="domain" description="Endonuclease/exonuclease/phosphatase" evidence="1">
    <location>
        <begin position="14"/>
        <end position="218"/>
    </location>
</feature>
<dbReference type="InterPro" id="IPR051916">
    <property type="entry name" value="GPI-anchor_lipid_remodeler"/>
</dbReference>
<dbReference type="GO" id="GO:0006506">
    <property type="term" value="P:GPI anchor biosynthetic process"/>
    <property type="evidence" value="ECO:0007669"/>
    <property type="project" value="TreeGrafter"/>
</dbReference>
<proteinExistence type="predicted"/>
<gene>
    <name evidence="2" type="ORF">KC207_07545</name>
</gene>
<keyword evidence="2" id="KW-0540">Nuclease</keyword>
<dbReference type="RefSeq" id="WP_211602402.1">
    <property type="nucleotide sequence ID" value="NZ_JAGSNF010000009.1"/>
</dbReference>
<dbReference type="InterPro" id="IPR005135">
    <property type="entry name" value="Endo/exonuclease/phosphatase"/>
</dbReference>
<evidence type="ECO:0000313" key="3">
    <source>
        <dbReference type="Proteomes" id="UP000677016"/>
    </source>
</evidence>
<dbReference type="InterPro" id="IPR036691">
    <property type="entry name" value="Endo/exonu/phosph_ase_sf"/>
</dbReference>
<comment type="caution">
    <text evidence="2">The sequence shown here is derived from an EMBL/GenBank/DDBJ whole genome shotgun (WGS) entry which is preliminary data.</text>
</comment>
<dbReference type="Pfam" id="PF03372">
    <property type="entry name" value="Exo_endo_phos"/>
    <property type="match status" value="1"/>
</dbReference>
<dbReference type="PANTHER" id="PTHR14859">
    <property type="entry name" value="CALCOFLUOR WHITE HYPERSENSITIVE PROTEIN PRECURSOR"/>
    <property type="match status" value="1"/>
</dbReference>
<keyword evidence="2" id="KW-0378">Hydrolase</keyword>
<name>A0A941DB35_9MICO</name>
<evidence type="ECO:0000313" key="2">
    <source>
        <dbReference type="EMBL" id="MBR7743142.1"/>
    </source>
</evidence>